<accession>A0AAP0KBI4</accession>
<feature type="region of interest" description="Disordered" evidence="1">
    <location>
        <begin position="31"/>
        <end position="53"/>
    </location>
</feature>
<protein>
    <submittedName>
        <fullName evidence="2">Uncharacterized protein</fullName>
    </submittedName>
</protein>
<dbReference type="Proteomes" id="UP001419268">
    <property type="component" value="Unassembled WGS sequence"/>
</dbReference>
<reference evidence="2 3" key="1">
    <citation type="submission" date="2024-01" db="EMBL/GenBank/DDBJ databases">
        <title>Genome assemblies of Stephania.</title>
        <authorList>
            <person name="Yang L."/>
        </authorList>
    </citation>
    <scope>NUCLEOTIDE SEQUENCE [LARGE SCALE GENOMIC DNA]</scope>
    <source>
        <strain evidence="2">JXDWG</strain>
        <tissue evidence="2">Leaf</tissue>
    </source>
</reference>
<dbReference type="EMBL" id="JBBNAG010000003">
    <property type="protein sequence ID" value="KAK9148125.1"/>
    <property type="molecule type" value="Genomic_DNA"/>
</dbReference>
<comment type="caution">
    <text evidence="2">The sequence shown here is derived from an EMBL/GenBank/DDBJ whole genome shotgun (WGS) entry which is preliminary data.</text>
</comment>
<dbReference type="AlphaFoldDB" id="A0AAP0KBI4"/>
<gene>
    <name evidence="2" type="ORF">Scep_006882</name>
</gene>
<keyword evidence="3" id="KW-1185">Reference proteome</keyword>
<sequence length="53" mass="5718">MGFLVCVNIVPQHICSFCKAVLLPLVKSPNRHLSAPNPSRSSTAAYQLPAQPD</sequence>
<evidence type="ECO:0000313" key="2">
    <source>
        <dbReference type="EMBL" id="KAK9148125.1"/>
    </source>
</evidence>
<organism evidence="2 3">
    <name type="scientific">Stephania cephalantha</name>
    <dbReference type="NCBI Taxonomy" id="152367"/>
    <lineage>
        <taxon>Eukaryota</taxon>
        <taxon>Viridiplantae</taxon>
        <taxon>Streptophyta</taxon>
        <taxon>Embryophyta</taxon>
        <taxon>Tracheophyta</taxon>
        <taxon>Spermatophyta</taxon>
        <taxon>Magnoliopsida</taxon>
        <taxon>Ranunculales</taxon>
        <taxon>Menispermaceae</taxon>
        <taxon>Menispermoideae</taxon>
        <taxon>Cissampelideae</taxon>
        <taxon>Stephania</taxon>
    </lineage>
</organism>
<name>A0AAP0KBI4_9MAGN</name>
<feature type="compositionally biased region" description="Polar residues" evidence="1">
    <location>
        <begin position="36"/>
        <end position="45"/>
    </location>
</feature>
<evidence type="ECO:0000313" key="3">
    <source>
        <dbReference type="Proteomes" id="UP001419268"/>
    </source>
</evidence>
<evidence type="ECO:0000256" key="1">
    <source>
        <dbReference type="SAM" id="MobiDB-lite"/>
    </source>
</evidence>
<proteinExistence type="predicted"/>